<accession>A0A2C9LBZ7</accession>
<dbReference type="SUPFAM" id="SSF50129">
    <property type="entry name" value="GroES-like"/>
    <property type="match status" value="1"/>
</dbReference>
<evidence type="ECO:0000313" key="2">
    <source>
        <dbReference type="EnsemblMetazoa" id="BGLB029330-PA"/>
    </source>
</evidence>
<dbReference type="Proteomes" id="UP000076420">
    <property type="component" value="Unassembled WGS sequence"/>
</dbReference>
<name>A0A2C9LBZ7_BIOGL</name>
<dbReference type="InterPro" id="IPR049391">
    <property type="entry name" value="FAS_pseudo-KR"/>
</dbReference>
<feature type="domain" description="Fatty acid synthase pseudo-KR" evidence="1">
    <location>
        <begin position="74"/>
        <end position="169"/>
    </location>
</feature>
<dbReference type="VEuPathDB" id="VectorBase:BGLAX_052624"/>
<dbReference type="VEuPathDB" id="VectorBase:BGLB029330"/>
<dbReference type="STRING" id="6526.A0A2C9LBZ7"/>
<reference evidence="2" key="1">
    <citation type="submission" date="2020-05" db="UniProtKB">
        <authorList>
            <consortium name="EnsemblMetazoa"/>
        </authorList>
    </citation>
    <scope>IDENTIFICATION</scope>
    <source>
        <strain evidence="2">BB02</strain>
    </source>
</reference>
<evidence type="ECO:0000259" key="1">
    <source>
        <dbReference type="Pfam" id="PF21149"/>
    </source>
</evidence>
<proteinExistence type="predicted"/>
<evidence type="ECO:0000313" key="3">
    <source>
        <dbReference type="Proteomes" id="UP000076420"/>
    </source>
</evidence>
<sequence>MIDGFKSKFEDAQVNGRHLGVFLDDKQWQDLFKSCNLELIYKKANNIMSTIYLLRKMTPNIQRPILIAMEHTSMTWLNQLKSALQEIEQSAEGTKIWLVASDQRGVSGFMKSLKSEGDGRLVRYILVSNMRSGSPVPELTKDCEAMTNLMKKDLHSNVYRDGQWGTFSLLPYTPKNYRIQTNHAFLHKPASGTPQTIDWVDSSLLKDTHVTPLTTYCIGLENEEFEQNVKDGSKTQDVDVLGFDVSGRLEDGRRVMACVTSAAQTQLDISKGISLHIPDHWTFEEAATVPTSYSRAYYSLSLVTDLVKGDNVLVANAGHPIGQTWCNNWLSAVQGPSLKISWCHSSDQYRNFCFIQKCLSLISPSFQFGSTWRNLQRLHGKCEFMLFTRVKNSWHSLFH</sequence>
<dbReference type="EnsemblMetazoa" id="BGLB029330-RA">
    <property type="protein sequence ID" value="BGLB029330-PA"/>
    <property type="gene ID" value="BGLB029330"/>
</dbReference>
<dbReference type="InterPro" id="IPR011032">
    <property type="entry name" value="GroES-like_sf"/>
</dbReference>
<dbReference type="KEGG" id="bgt:106068226"/>
<dbReference type="OrthoDB" id="329835at2759"/>
<dbReference type="AlphaFoldDB" id="A0A2C9LBZ7"/>
<dbReference type="Gene3D" id="3.90.180.10">
    <property type="entry name" value="Medium-chain alcohol dehydrogenases, catalytic domain"/>
    <property type="match status" value="1"/>
</dbReference>
<gene>
    <name evidence="2" type="primary">106068226</name>
</gene>
<dbReference type="Gene3D" id="3.40.50.720">
    <property type="entry name" value="NAD(P)-binding Rossmann-like Domain"/>
    <property type="match status" value="1"/>
</dbReference>
<dbReference type="Pfam" id="PF21149">
    <property type="entry name" value="FAS_pseudo-KR"/>
    <property type="match status" value="1"/>
</dbReference>
<protein>
    <recommendedName>
        <fullName evidence="1">Fatty acid synthase pseudo-KR domain-containing protein</fullName>
    </recommendedName>
</protein>
<organism evidence="2 3">
    <name type="scientific">Biomphalaria glabrata</name>
    <name type="common">Bloodfluke planorb</name>
    <name type="synonym">Freshwater snail</name>
    <dbReference type="NCBI Taxonomy" id="6526"/>
    <lineage>
        <taxon>Eukaryota</taxon>
        <taxon>Metazoa</taxon>
        <taxon>Spiralia</taxon>
        <taxon>Lophotrochozoa</taxon>
        <taxon>Mollusca</taxon>
        <taxon>Gastropoda</taxon>
        <taxon>Heterobranchia</taxon>
        <taxon>Euthyneura</taxon>
        <taxon>Panpulmonata</taxon>
        <taxon>Hygrophila</taxon>
        <taxon>Lymnaeoidea</taxon>
        <taxon>Planorbidae</taxon>
        <taxon>Biomphalaria</taxon>
    </lineage>
</organism>